<evidence type="ECO:0000256" key="2">
    <source>
        <dbReference type="ARBA" id="ARBA00009096"/>
    </source>
</evidence>
<keyword evidence="4 7" id="KW-0256">Endoplasmic reticulum</keyword>
<keyword evidence="5 7" id="KW-1133">Transmembrane helix</keyword>
<dbReference type="InterPro" id="IPR033118">
    <property type="entry name" value="EXPERA"/>
</dbReference>
<dbReference type="PANTHER" id="PTHR31204">
    <property type="entry name" value="SIGMA INTRACELLULAR RECEPTOR 2"/>
    <property type="match status" value="1"/>
</dbReference>
<dbReference type="STRING" id="1076935.U4LAW4"/>
<gene>
    <name evidence="9" type="ORF">PCON_02867</name>
</gene>
<evidence type="ECO:0000256" key="1">
    <source>
        <dbReference type="ARBA" id="ARBA00004477"/>
    </source>
</evidence>
<reference evidence="9 10" key="1">
    <citation type="journal article" date="2013" name="PLoS Genet.">
        <title>The genome and development-dependent transcriptomes of Pyronema confluens: a window into fungal evolution.</title>
        <authorList>
            <person name="Traeger S."/>
            <person name="Altegoer F."/>
            <person name="Freitag M."/>
            <person name="Gabaldon T."/>
            <person name="Kempken F."/>
            <person name="Kumar A."/>
            <person name="Marcet-Houben M."/>
            <person name="Poggeler S."/>
            <person name="Stajich J.E."/>
            <person name="Nowrousian M."/>
        </authorList>
    </citation>
    <scope>NUCLEOTIDE SEQUENCE [LARGE SCALE GENOMIC DNA]</scope>
    <source>
        <strain evidence="10">CBS 100304</strain>
        <tissue evidence="9">Vegetative mycelium</tissue>
    </source>
</reference>
<feature type="transmembrane region" description="Helical" evidence="7">
    <location>
        <begin position="63"/>
        <end position="86"/>
    </location>
</feature>
<dbReference type="EMBL" id="HF936373">
    <property type="protein sequence ID" value="CCX16271.1"/>
    <property type="molecule type" value="Genomic_DNA"/>
</dbReference>
<evidence type="ECO:0000256" key="6">
    <source>
        <dbReference type="ARBA" id="ARBA00023136"/>
    </source>
</evidence>
<proteinExistence type="inferred from homology"/>
<organism evidence="9 10">
    <name type="scientific">Pyronema omphalodes (strain CBS 100304)</name>
    <name type="common">Pyronema confluens</name>
    <dbReference type="NCBI Taxonomy" id="1076935"/>
    <lineage>
        <taxon>Eukaryota</taxon>
        <taxon>Fungi</taxon>
        <taxon>Dikarya</taxon>
        <taxon>Ascomycota</taxon>
        <taxon>Pezizomycotina</taxon>
        <taxon>Pezizomycetes</taxon>
        <taxon>Pezizales</taxon>
        <taxon>Pyronemataceae</taxon>
        <taxon>Pyronema</taxon>
    </lineage>
</organism>
<keyword evidence="6 7" id="KW-0472">Membrane</keyword>
<evidence type="ECO:0000256" key="4">
    <source>
        <dbReference type="ARBA" id="ARBA00022824"/>
    </source>
</evidence>
<evidence type="ECO:0000256" key="5">
    <source>
        <dbReference type="ARBA" id="ARBA00022989"/>
    </source>
</evidence>
<dbReference type="Pfam" id="PF05241">
    <property type="entry name" value="EBP"/>
    <property type="match status" value="1"/>
</dbReference>
<feature type="transmembrane region" description="Helical" evidence="7">
    <location>
        <begin position="128"/>
        <end position="149"/>
    </location>
</feature>
<keyword evidence="10" id="KW-1185">Reference proteome</keyword>
<evidence type="ECO:0000259" key="8">
    <source>
        <dbReference type="PROSITE" id="PS51751"/>
    </source>
</evidence>
<dbReference type="InterPro" id="IPR051987">
    <property type="entry name" value="Sigma-2_receptor-like"/>
</dbReference>
<dbReference type="GO" id="GO:0005789">
    <property type="term" value="C:endoplasmic reticulum membrane"/>
    <property type="evidence" value="ECO:0007669"/>
    <property type="project" value="UniProtKB-SubCell"/>
</dbReference>
<sequence>MFTTSRPRDKFYILFLISFIPTILFFDSVALYPEHLIPTPLQSLQIFYHSTFHDPLLINRPPWFHFFSLVELFYQFPAAVYIMYLLKKRSYKAAPHTLVWATVAAGTTATCVYEFAVSDEMDNGMKWALGGMYGCYGLIFTVMAGDMFCRISRTLRECARVEDDRKML</sequence>
<keyword evidence="3 7" id="KW-0812">Transmembrane</keyword>
<dbReference type="InterPro" id="IPR016964">
    <property type="entry name" value="Sigma2_recept"/>
</dbReference>
<evidence type="ECO:0000256" key="7">
    <source>
        <dbReference type="PIRNR" id="PIRNR031032"/>
    </source>
</evidence>
<feature type="transmembrane region" description="Helical" evidence="7">
    <location>
        <begin position="12"/>
        <end position="32"/>
    </location>
</feature>
<feature type="transmembrane region" description="Helical" evidence="7">
    <location>
        <begin position="98"/>
        <end position="116"/>
    </location>
</feature>
<protein>
    <recommendedName>
        <fullName evidence="7">Efficient mitochondria targeting-associated protein 19</fullName>
    </recommendedName>
</protein>
<name>U4LAW4_PYROM</name>
<feature type="domain" description="EXPERA" evidence="8">
    <location>
        <begin position="8"/>
        <end position="144"/>
    </location>
</feature>
<comment type="subcellular location">
    <subcellularLocation>
        <location evidence="1">Endoplasmic reticulum membrane</location>
        <topology evidence="1">Multi-pass membrane protein</topology>
    </subcellularLocation>
</comment>
<dbReference type="OrthoDB" id="433124at2759"/>
<evidence type="ECO:0000313" key="9">
    <source>
        <dbReference type="EMBL" id="CCX16271.1"/>
    </source>
</evidence>
<comment type="similarity">
    <text evidence="2">Belongs to the TMEM97/sigma-2 receptor family.</text>
</comment>
<dbReference type="PANTHER" id="PTHR31204:SF1">
    <property type="entry name" value="SIGMA INTRACELLULAR RECEPTOR 2"/>
    <property type="match status" value="1"/>
</dbReference>
<accession>U4LAW4</accession>
<dbReference type="PIRSF" id="PIRSF031032">
    <property type="entry name" value="TMP_97_prd"/>
    <property type="match status" value="1"/>
</dbReference>
<evidence type="ECO:0000256" key="3">
    <source>
        <dbReference type="ARBA" id="ARBA00022692"/>
    </source>
</evidence>
<dbReference type="AlphaFoldDB" id="U4LAW4"/>
<dbReference type="Proteomes" id="UP000018144">
    <property type="component" value="Unassembled WGS sequence"/>
</dbReference>
<dbReference type="eggNOG" id="KOG0012">
    <property type="taxonomic scope" value="Eukaryota"/>
</dbReference>
<evidence type="ECO:0000313" key="10">
    <source>
        <dbReference type="Proteomes" id="UP000018144"/>
    </source>
</evidence>
<dbReference type="PROSITE" id="PS51751">
    <property type="entry name" value="EXPERA"/>
    <property type="match status" value="1"/>
</dbReference>